<feature type="transmembrane region" description="Helical" evidence="1">
    <location>
        <begin position="318"/>
        <end position="342"/>
    </location>
</feature>
<dbReference type="SUPFAM" id="SSF53850">
    <property type="entry name" value="Periplasmic binding protein-like II"/>
    <property type="match status" value="1"/>
</dbReference>
<dbReference type="InterPro" id="IPR011852">
    <property type="entry name" value="TRAP_TAXI"/>
</dbReference>
<keyword evidence="1" id="KW-0812">Transmembrane</keyword>
<keyword evidence="1" id="KW-0472">Membrane</keyword>
<comment type="caution">
    <text evidence="2">The sequence shown here is derived from an EMBL/GenBank/DDBJ whole genome shotgun (WGS) entry which is preliminary data.</text>
</comment>
<dbReference type="EMBL" id="PKUR01000001">
    <property type="protein sequence ID" value="PLW87867.1"/>
    <property type="molecule type" value="Genomic_DNA"/>
</dbReference>
<dbReference type="AlphaFoldDB" id="A0AAP8MHF0"/>
<dbReference type="Gene3D" id="3.40.190.10">
    <property type="entry name" value="Periplasmic binding protein-like II"/>
    <property type="match status" value="2"/>
</dbReference>
<reference evidence="2 3" key="1">
    <citation type="submission" date="2018-01" db="EMBL/GenBank/DDBJ databases">
        <title>The draft genome sequence of Halioglobus japonicus S1-36.</title>
        <authorList>
            <person name="Du Z.-J."/>
            <person name="Shi M.-J."/>
        </authorList>
    </citation>
    <scope>NUCLEOTIDE SEQUENCE [LARGE SCALE GENOMIC DNA]</scope>
    <source>
        <strain evidence="2 3">S1-36</strain>
    </source>
</reference>
<keyword evidence="3" id="KW-1185">Reference proteome</keyword>
<gene>
    <name evidence="2" type="ORF">C0029_04680</name>
</gene>
<dbReference type="RefSeq" id="WP_102106142.1">
    <property type="nucleotide sequence ID" value="NZ_BMYL01000001.1"/>
</dbReference>
<evidence type="ECO:0000313" key="2">
    <source>
        <dbReference type="EMBL" id="PLW87867.1"/>
    </source>
</evidence>
<name>A0AAP8MHF0_9GAMM</name>
<feature type="transmembrane region" description="Helical" evidence="1">
    <location>
        <begin position="7"/>
        <end position="25"/>
    </location>
</feature>
<accession>A0AAP8MHF0</accession>
<keyword evidence="1" id="KW-1133">Transmembrane helix</keyword>
<sequence>MVYRIRALFIIVAVIITLTSLYWSFRLLSPTPPKLLTMATGPAGSAYEKLGELYKETLAEHGVKVELISSRGAIENLEILKNGQADVGFATLGSPESEGAEELRSLGAMFFEPLWVFSNNSELDAGNVEKIRDLRISIGPPKSRSNSAARTLLSLNGVDPKTVEISEYEPAHAAALLKSSDIDAQFVVSNAISPVISELLRADGISLIDFERADAYMALYPELTKLVVPAGVGSFALNLPPRDTRVLAFTAILAVQEGLHPITQSLFLEAAERIHGDPELFYRAGEFPQARDQLILLSDSAKAYYADGRPLLLRLLPYPVAVLVMQLLTAAIPLIGLVYPMLKAMPSAFHWLMRLQFHRVYTELRAIDRGINDASDDILESNQQRLESLQHRVTTLRVPVTYATKVYALKSHIGGVLQRVVDTRQKRADTP</sequence>
<protein>
    <recommendedName>
        <fullName evidence="4">C4-dicarboxylate ABC transporter substrate-binding protein</fullName>
    </recommendedName>
</protein>
<dbReference type="PANTHER" id="PTHR42941">
    <property type="entry name" value="SLL1037 PROTEIN"/>
    <property type="match status" value="1"/>
</dbReference>
<dbReference type="PANTHER" id="PTHR42941:SF1">
    <property type="entry name" value="SLL1037 PROTEIN"/>
    <property type="match status" value="1"/>
</dbReference>
<evidence type="ECO:0008006" key="4">
    <source>
        <dbReference type="Google" id="ProtNLM"/>
    </source>
</evidence>
<dbReference type="Proteomes" id="UP000235162">
    <property type="component" value="Unassembled WGS sequence"/>
</dbReference>
<organism evidence="2 3">
    <name type="scientific">Halioglobus japonicus</name>
    <dbReference type="NCBI Taxonomy" id="930805"/>
    <lineage>
        <taxon>Bacteria</taxon>
        <taxon>Pseudomonadati</taxon>
        <taxon>Pseudomonadota</taxon>
        <taxon>Gammaproteobacteria</taxon>
        <taxon>Cellvibrionales</taxon>
        <taxon>Halieaceae</taxon>
        <taxon>Halioglobus</taxon>
    </lineage>
</organism>
<proteinExistence type="predicted"/>
<evidence type="ECO:0000313" key="3">
    <source>
        <dbReference type="Proteomes" id="UP000235162"/>
    </source>
</evidence>
<evidence type="ECO:0000256" key="1">
    <source>
        <dbReference type="SAM" id="Phobius"/>
    </source>
</evidence>
<dbReference type="Pfam" id="PF16868">
    <property type="entry name" value="NMT1_3"/>
    <property type="match status" value="1"/>
</dbReference>